<reference evidence="4" key="1">
    <citation type="journal article" date="2023" name="Mol. Biol. Evol.">
        <title>Third-Generation Sequencing Reveals the Adaptive Role of the Epigenome in Three Deep-Sea Polychaetes.</title>
        <authorList>
            <person name="Perez M."/>
            <person name="Aroh O."/>
            <person name="Sun Y."/>
            <person name="Lan Y."/>
            <person name="Juniper S.K."/>
            <person name="Young C.R."/>
            <person name="Angers B."/>
            <person name="Qian P.Y."/>
        </authorList>
    </citation>
    <scope>NUCLEOTIDE SEQUENCE</scope>
    <source>
        <strain evidence="4">P08H-3</strain>
    </source>
</reference>
<evidence type="ECO:0000313" key="4">
    <source>
        <dbReference type="EMBL" id="KAK2149074.1"/>
    </source>
</evidence>
<evidence type="ECO:0000256" key="1">
    <source>
        <dbReference type="ARBA" id="ARBA00004123"/>
    </source>
</evidence>
<organism evidence="4 5">
    <name type="scientific">Paralvinella palmiformis</name>
    <dbReference type="NCBI Taxonomy" id="53620"/>
    <lineage>
        <taxon>Eukaryota</taxon>
        <taxon>Metazoa</taxon>
        <taxon>Spiralia</taxon>
        <taxon>Lophotrochozoa</taxon>
        <taxon>Annelida</taxon>
        <taxon>Polychaeta</taxon>
        <taxon>Sedentaria</taxon>
        <taxon>Canalipalpata</taxon>
        <taxon>Terebellida</taxon>
        <taxon>Terebelliformia</taxon>
        <taxon>Alvinellidae</taxon>
        <taxon>Paralvinella</taxon>
    </lineage>
</organism>
<comment type="similarity">
    <text evidence="2">Belongs to the Integrator subunit 2 family.</text>
</comment>
<dbReference type="PRINTS" id="PR02105">
    <property type="entry name" value="INTSUBUNIT2"/>
</dbReference>
<dbReference type="GO" id="GO:0034472">
    <property type="term" value="P:snRNA 3'-end processing"/>
    <property type="evidence" value="ECO:0007669"/>
    <property type="project" value="TreeGrafter"/>
</dbReference>
<dbReference type="GO" id="GO:0032039">
    <property type="term" value="C:integrator complex"/>
    <property type="evidence" value="ECO:0007669"/>
    <property type="project" value="InterPro"/>
</dbReference>
<dbReference type="Proteomes" id="UP001208570">
    <property type="component" value="Unassembled WGS sequence"/>
</dbReference>
<evidence type="ECO:0000256" key="3">
    <source>
        <dbReference type="ARBA" id="ARBA00023242"/>
    </source>
</evidence>
<dbReference type="EMBL" id="JAODUP010000469">
    <property type="protein sequence ID" value="KAK2149074.1"/>
    <property type="molecule type" value="Genomic_DNA"/>
</dbReference>
<accession>A0AAD9J9N6</accession>
<sequence length="1017" mass="113934">MAYTQGVSPETFEAIHNVNTDKLSTLTEQQLRPILPCLVRMSLCAPLDTSEKWTLERKKILKCLSGIDVVNSLVALLSIDFHELEQDAKKEMNIGNKLGGTQTESTLISQLEQGLTLDFERSDAARKLRLLLSELLFIMSQMKETRVGFYHKSSELFESDVYLEEVSDVLCIAQAELPSLLPVTEVAEALLHVENGPWLLCRVVANVPDSFYHVCTSLISNGEQQDEETVGGQRRSEALRMLCEMCPSQALTIRALCVKHCRLPSLAVALTLHHCHETSDVGKAGDVTEGLSDVVGFVIGLLLGSDQKVRYWFAQFIRNGQKRKDSSSILHALRQELLEQLICILPIVHDAQVVQGCAFIRLYCALKCITGLRFNDEEIRVLLRLITCHPQPSGAGVRFISLSLCLLLACPYLLGNMEQEKIAVSWLKWLVQESGHFEKASGVKASFGEMLLLIAIHFHSSQNVAIVDLVSSTLGIQAAVKANALSKMKTLFIQEIFTEQIVAAHAVKVHVTQGLNAHISGYLPIHCIYHLLKTRAFSKHKVNIKDWIFKQLCSSTTPIHPLVPPLIEVYVNSIIMPSSKTDRMNEPISEEEILSVFKHSVLTQHLGGNSSSGGVVYMETDCEPEEPRSNLTAQLLLLYYILLYQDTLLTNMKNIATSNRKILQYGDQLLSQLPIKALVREAQKEQLLYAGLFSPLLKLLATHFPHLCLVEDWLDENLHDSVFKTSTICVPDLLCSVPAVHKAFSLLPNEPTELLLYLDQLSALSAQDLLPYTEVIVDNLNRLLDPNIPRKVLELVKTVWIKLHTVIPRKLRVMTVNSLRPSRSISFNNKPFTENDITLDPIIVLQSDERIFRCPPLTEIVLRVLEAFLQASRCYMTEQVQANPVIDKSGQIQPTIEREELKNALLAAQESAAVQILLESCLPKDESEKSGDLLSDLREVQCLVCSRLHQMFIADPNLVKLVHFQGYPSELLPMAVAGIPSMHICLDFIPELLSQPHLDKQLDCVISLRSRLVIKRS</sequence>
<dbReference type="PANTHER" id="PTHR28608">
    <property type="entry name" value="INTEGRATOR COMPLEX SUBUNIT 2"/>
    <property type="match status" value="1"/>
</dbReference>
<proteinExistence type="inferred from homology"/>
<evidence type="ECO:0000256" key="2">
    <source>
        <dbReference type="ARBA" id="ARBA00006705"/>
    </source>
</evidence>
<dbReference type="InterPro" id="IPR026236">
    <property type="entry name" value="Int2_metazoa"/>
</dbReference>
<comment type="caution">
    <text evidence="4">The sequence shown here is derived from an EMBL/GenBank/DDBJ whole genome shotgun (WGS) entry which is preliminary data.</text>
</comment>
<dbReference type="PANTHER" id="PTHR28608:SF1">
    <property type="entry name" value="INTEGRATOR COMPLEX SUBUNIT 2"/>
    <property type="match status" value="1"/>
</dbReference>
<comment type="subcellular location">
    <subcellularLocation>
        <location evidence="1">Nucleus</location>
    </subcellularLocation>
</comment>
<keyword evidence="5" id="KW-1185">Reference proteome</keyword>
<protein>
    <recommendedName>
        <fullName evidence="6">Integrator complex subunit 2</fullName>
    </recommendedName>
</protein>
<evidence type="ECO:0008006" key="6">
    <source>
        <dbReference type="Google" id="ProtNLM"/>
    </source>
</evidence>
<dbReference type="Pfam" id="PF14750">
    <property type="entry name" value="INTS2"/>
    <property type="match status" value="1"/>
</dbReference>
<dbReference type="InterPro" id="IPR029321">
    <property type="entry name" value="INTS2"/>
</dbReference>
<keyword evidence="3" id="KW-0539">Nucleus</keyword>
<gene>
    <name evidence="4" type="ORF">LSH36_469g02035</name>
</gene>
<evidence type="ECO:0000313" key="5">
    <source>
        <dbReference type="Proteomes" id="UP001208570"/>
    </source>
</evidence>
<dbReference type="AlphaFoldDB" id="A0AAD9J9N6"/>
<name>A0AAD9J9N6_9ANNE</name>